<dbReference type="CDD" id="cd23023">
    <property type="entry name" value="zf-HIT_BCD1"/>
    <property type="match status" value="1"/>
</dbReference>
<proteinExistence type="inferred from homology"/>
<protein>
    <recommendedName>
        <fullName evidence="15">HIT-type domain-containing protein</fullName>
    </recommendedName>
</protein>
<keyword evidence="14" id="KW-1185">Reference proteome</keyword>
<evidence type="ECO:0000259" key="10">
    <source>
        <dbReference type="PROSITE" id="PS50103"/>
    </source>
</evidence>
<feature type="region of interest" description="Disordered" evidence="9">
    <location>
        <begin position="584"/>
        <end position="622"/>
    </location>
</feature>
<evidence type="ECO:0000256" key="5">
    <source>
        <dbReference type="ARBA" id="ARBA00049598"/>
    </source>
</evidence>
<gene>
    <name evidence="13" type="ORF">ABL78_2617</name>
</gene>
<feature type="compositionally biased region" description="Basic and acidic residues" evidence="9">
    <location>
        <begin position="507"/>
        <end position="525"/>
    </location>
</feature>
<dbReference type="Proteomes" id="UP000038009">
    <property type="component" value="Unassembled WGS sequence"/>
</dbReference>
<dbReference type="AlphaFoldDB" id="A0A0N1I0N9"/>
<dbReference type="SMART" id="SM00356">
    <property type="entry name" value="ZnF_C3H1"/>
    <property type="match status" value="2"/>
</dbReference>
<dbReference type="PANTHER" id="PTHR13483:SF3">
    <property type="entry name" value="BOX C_D SNORNA PROTEIN 1"/>
    <property type="match status" value="1"/>
</dbReference>
<keyword evidence="4 8" id="KW-0862">Zinc</keyword>
<evidence type="ECO:0000256" key="8">
    <source>
        <dbReference type="PROSITE-ProRule" id="PRU00723"/>
    </source>
</evidence>
<name>A0A0N1I0N9_LEPSE</name>
<dbReference type="Pfam" id="PF25790">
    <property type="entry name" value="BCD1"/>
    <property type="match status" value="1"/>
</dbReference>
<evidence type="ECO:0000256" key="3">
    <source>
        <dbReference type="ARBA" id="ARBA00022771"/>
    </source>
</evidence>
<dbReference type="Pfam" id="PF04438">
    <property type="entry name" value="zf-HIT"/>
    <property type="match status" value="1"/>
</dbReference>
<feature type="compositionally biased region" description="Basic residues" evidence="9">
    <location>
        <begin position="600"/>
        <end position="622"/>
    </location>
</feature>
<evidence type="ECO:0008006" key="15">
    <source>
        <dbReference type="Google" id="ProtNLM"/>
    </source>
</evidence>
<dbReference type="EMBL" id="LJSK01000055">
    <property type="protein sequence ID" value="KPI88318.1"/>
    <property type="molecule type" value="Genomic_DNA"/>
</dbReference>
<evidence type="ECO:0000256" key="6">
    <source>
        <dbReference type="ARBA" id="ARBA00049654"/>
    </source>
</evidence>
<feature type="zinc finger region" description="C3H1-type" evidence="8">
    <location>
        <begin position="556"/>
        <end position="584"/>
    </location>
</feature>
<dbReference type="GO" id="GO:0000463">
    <property type="term" value="P:maturation of LSU-rRNA from tricistronic rRNA transcript (SSU-rRNA, 5.8S rRNA, LSU-rRNA)"/>
    <property type="evidence" value="ECO:0007669"/>
    <property type="project" value="TreeGrafter"/>
</dbReference>
<dbReference type="Gene3D" id="4.10.1000.10">
    <property type="entry name" value="Zinc finger, CCCH-type"/>
    <property type="match status" value="1"/>
</dbReference>
<dbReference type="InterPro" id="IPR057721">
    <property type="entry name" value="BCD1_alpha/beta"/>
</dbReference>
<dbReference type="SUPFAM" id="SSF144232">
    <property type="entry name" value="HIT/MYND zinc finger-like"/>
    <property type="match status" value="1"/>
</dbReference>
<evidence type="ECO:0000313" key="14">
    <source>
        <dbReference type="Proteomes" id="UP000038009"/>
    </source>
</evidence>
<evidence type="ECO:0000256" key="4">
    <source>
        <dbReference type="ARBA" id="ARBA00022833"/>
    </source>
</evidence>
<dbReference type="PANTHER" id="PTHR13483">
    <property type="entry name" value="BOX C_D SNORNA PROTEIN 1-RELATED"/>
    <property type="match status" value="1"/>
</dbReference>
<feature type="domain" description="HIT-type" evidence="12">
    <location>
        <begin position="107"/>
        <end position="140"/>
    </location>
</feature>
<dbReference type="PROSITE" id="PS51083">
    <property type="entry name" value="ZF_HIT"/>
    <property type="match status" value="1"/>
</dbReference>
<feature type="domain" description="C3H1-type" evidence="10">
    <location>
        <begin position="529"/>
        <end position="553"/>
    </location>
</feature>
<dbReference type="InterPro" id="IPR000571">
    <property type="entry name" value="Znf_CCCH"/>
</dbReference>
<dbReference type="Gene3D" id="3.30.60.190">
    <property type="match status" value="1"/>
</dbReference>
<keyword evidence="2 8" id="KW-0479">Metal-binding</keyword>
<dbReference type="InterPro" id="IPR007529">
    <property type="entry name" value="Znf_HIT"/>
</dbReference>
<dbReference type="GO" id="GO:0008270">
    <property type="term" value="F:zinc ion binding"/>
    <property type="evidence" value="ECO:0007669"/>
    <property type="project" value="UniProtKB-UniRule"/>
</dbReference>
<feature type="compositionally biased region" description="Polar residues" evidence="9">
    <location>
        <begin position="363"/>
        <end position="373"/>
    </location>
</feature>
<accession>A0A0N1I0N9</accession>
<feature type="region of interest" description="Disordered" evidence="9">
    <location>
        <begin position="328"/>
        <end position="387"/>
    </location>
</feature>
<feature type="region of interest" description="Disordered" evidence="9">
    <location>
        <begin position="503"/>
        <end position="525"/>
    </location>
</feature>
<dbReference type="PROSITE" id="PS50103">
    <property type="entry name" value="ZF_C3H1"/>
    <property type="match status" value="2"/>
</dbReference>
<feature type="region of interest" description="Disordered" evidence="9">
    <location>
        <begin position="1"/>
        <end position="59"/>
    </location>
</feature>
<dbReference type="GO" id="GO:0000492">
    <property type="term" value="P:box C/D snoRNP assembly"/>
    <property type="evidence" value="ECO:0007669"/>
    <property type="project" value="TreeGrafter"/>
</dbReference>
<feature type="compositionally biased region" description="Basic and acidic residues" evidence="9">
    <location>
        <begin position="584"/>
        <end position="599"/>
    </location>
</feature>
<evidence type="ECO:0000256" key="9">
    <source>
        <dbReference type="SAM" id="MobiDB-lite"/>
    </source>
</evidence>
<dbReference type="OrthoDB" id="272357at2759"/>
<sequence length="622" mass="69562">MTDQYDDMSVGDYDEVDALSRGDSADRLSTGDAEYATLAGASDVSSQSGLDTVEDDEDERPDCALQLGAGASATISLGEAVLNDIKTSLVAAEQRSGKQSQGKATDCCVCGTRALYTCPSCGRRTCSMTCVRVHKRDFNCSGERDVAAKIPLSEFTDEQLERDYHFLENCRRVVDNVERSFPRLSWRFTYKALPPPLHALREAARRRGVICQITSEGMRRREVNTSRLDRKTNTIVWRCEFQFVDARHPNEPVTIGTNWGSERHRLGDIMKYCWATNPPLLCYHINRQYNKASTYVEGAQRKGGKAEGAEEEGGAADAGVDTVRHSAEEGDGLNHMSTALDDNNEGGEETKASATPAAEVEVQSASQSVTADGTQGGPQEAQGSTDSLNAHQLPTSELVHLYAYEEVPPMPLIEPFSPEEAEQQAYVNSFLQHERYVILSKAERLGNETKYFQLHPHETLNENLRLLFFVNEFPVFVVVHVSLLDRFPLVTGEDKERIRGSFRSKKVHEPKEKVPARKRSDMQPEELERLSKVPCRRFLHSRCQLGEECPYWHCTPEEIPACRSLLRTGQCDKGPRCSFRHDPDAVRLARKRQREDGSRRGGRGGGRGRGRGGFRGPQRRMN</sequence>
<evidence type="ECO:0000256" key="7">
    <source>
        <dbReference type="PROSITE-ProRule" id="PRU00453"/>
    </source>
</evidence>
<feature type="zinc finger region" description="C3H1-type" evidence="8">
    <location>
        <begin position="529"/>
        <end position="553"/>
    </location>
</feature>
<dbReference type="InterPro" id="IPR051639">
    <property type="entry name" value="BCD1"/>
</dbReference>
<dbReference type="GO" id="GO:0048254">
    <property type="term" value="P:snoRNA localization"/>
    <property type="evidence" value="ECO:0007669"/>
    <property type="project" value="TreeGrafter"/>
</dbReference>
<comment type="similarity">
    <text evidence="6">Belongs to the BCD1 family.</text>
</comment>
<evidence type="ECO:0000256" key="1">
    <source>
        <dbReference type="ARBA" id="ARBA00022553"/>
    </source>
</evidence>
<dbReference type="OMA" id="TIVWRCE"/>
<comment type="caution">
    <text evidence="13">The sequence shown here is derived from an EMBL/GenBank/DDBJ whole genome shotgun (WGS) entry which is preliminary data.</text>
</comment>
<dbReference type="InterPro" id="IPR013087">
    <property type="entry name" value="Znf_C2H2_type"/>
</dbReference>
<evidence type="ECO:0000313" key="13">
    <source>
        <dbReference type="EMBL" id="KPI88318.1"/>
    </source>
</evidence>
<evidence type="ECO:0000259" key="12">
    <source>
        <dbReference type="PROSITE" id="PS51083"/>
    </source>
</evidence>
<dbReference type="GO" id="GO:0005634">
    <property type="term" value="C:nucleus"/>
    <property type="evidence" value="ECO:0007669"/>
    <property type="project" value="TreeGrafter"/>
</dbReference>
<evidence type="ECO:0000259" key="11">
    <source>
        <dbReference type="PROSITE" id="PS50157"/>
    </source>
</evidence>
<keyword evidence="1" id="KW-0597">Phosphoprotein</keyword>
<feature type="domain" description="C2H2-type" evidence="11">
    <location>
        <begin position="116"/>
        <end position="145"/>
    </location>
</feature>
<comment type="function">
    <text evidence="5">Required for box C/D snoRNAs accumulation involved in snoRNA processing, snoRNA transport to the nucleolus and ribosome biogenesis.</text>
</comment>
<dbReference type="PROSITE" id="PS50157">
    <property type="entry name" value="ZINC_FINGER_C2H2_2"/>
    <property type="match status" value="1"/>
</dbReference>
<dbReference type="VEuPathDB" id="TriTrypDB:Lsey_0055_0310"/>
<reference evidence="13 14" key="1">
    <citation type="journal article" date="2015" name="PLoS Pathog.">
        <title>Leptomonas seymouri: Adaptations to the Dixenous Life Cycle Analyzed by Genome Sequencing, Transcriptome Profiling and Co-infection with Leishmania donovani.</title>
        <authorList>
            <person name="Kraeva N."/>
            <person name="Butenko A."/>
            <person name="Hlavacova J."/>
            <person name="Kostygov A."/>
            <person name="Myskova J."/>
            <person name="Grybchuk D."/>
            <person name="Lestinova T."/>
            <person name="Votypka J."/>
            <person name="Volf P."/>
            <person name="Opperdoes F."/>
            <person name="Flegontov P."/>
            <person name="Lukes J."/>
            <person name="Yurchenko V."/>
        </authorList>
    </citation>
    <scope>NUCLEOTIDE SEQUENCE [LARGE SCALE GENOMIC DNA]</scope>
    <source>
        <strain evidence="13 14">ATCC 30220</strain>
    </source>
</reference>
<dbReference type="Pfam" id="PF00642">
    <property type="entry name" value="zf-CCCH"/>
    <property type="match status" value="1"/>
</dbReference>
<keyword evidence="3 7" id="KW-0863">Zinc-finger</keyword>
<feature type="domain" description="C3H1-type" evidence="10">
    <location>
        <begin position="556"/>
        <end position="584"/>
    </location>
</feature>
<dbReference type="GO" id="GO:0070761">
    <property type="term" value="C:pre-snoRNP complex"/>
    <property type="evidence" value="ECO:0007669"/>
    <property type="project" value="TreeGrafter"/>
</dbReference>
<organism evidence="13 14">
    <name type="scientific">Leptomonas seymouri</name>
    <dbReference type="NCBI Taxonomy" id="5684"/>
    <lineage>
        <taxon>Eukaryota</taxon>
        <taxon>Discoba</taxon>
        <taxon>Euglenozoa</taxon>
        <taxon>Kinetoplastea</taxon>
        <taxon>Metakinetoplastina</taxon>
        <taxon>Trypanosomatida</taxon>
        <taxon>Trypanosomatidae</taxon>
        <taxon>Leishmaniinae</taxon>
        <taxon>Leptomonas</taxon>
    </lineage>
</organism>
<evidence type="ECO:0000256" key="2">
    <source>
        <dbReference type="ARBA" id="ARBA00022723"/>
    </source>
</evidence>